<gene>
    <name evidence="1" type="ORF">JBS370_LOCUS43452</name>
</gene>
<proteinExistence type="predicted"/>
<comment type="caution">
    <text evidence="1">The sequence shown here is derived from an EMBL/GenBank/DDBJ whole genome shotgun (WGS) entry which is preliminary data.</text>
</comment>
<dbReference type="EMBL" id="CAJOBD010067175">
    <property type="protein sequence ID" value="CAF4401094.1"/>
    <property type="molecule type" value="Genomic_DNA"/>
</dbReference>
<organism evidence="1 2">
    <name type="scientific">Rotaria sordida</name>
    <dbReference type="NCBI Taxonomy" id="392033"/>
    <lineage>
        <taxon>Eukaryota</taxon>
        <taxon>Metazoa</taxon>
        <taxon>Spiralia</taxon>
        <taxon>Gnathifera</taxon>
        <taxon>Rotifera</taxon>
        <taxon>Eurotatoria</taxon>
        <taxon>Bdelloidea</taxon>
        <taxon>Philodinida</taxon>
        <taxon>Philodinidae</taxon>
        <taxon>Rotaria</taxon>
    </lineage>
</organism>
<evidence type="ECO:0000313" key="2">
    <source>
        <dbReference type="Proteomes" id="UP000663836"/>
    </source>
</evidence>
<feature type="non-terminal residue" evidence="1">
    <location>
        <position position="139"/>
    </location>
</feature>
<dbReference type="Proteomes" id="UP000663836">
    <property type="component" value="Unassembled WGS sequence"/>
</dbReference>
<reference evidence="1" key="1">
    <citation type="submission" date="2021-02" db="EMBL/GenBank/DDBJ databases">
        <authorList>
            <person name="Nowell W R."/>
        </authorList>
    </citation>
    <scope>NUCLEOTIDE SEQUENCE</scope>
</reference>
<protein>
    <submittedName>
        <fullName evidence="1">Uncharacterized protein</fullName>
    </submittedName>
</protein>
<accession>A0A820P1C6</accession>
<dbReference type="SUPFAM" id="SSF52047">
    <property type="entry name" value="RNI-like"/>
    <property type="match status" value="1"/>
</dbReference>
<evidence type="ECO:0000313" key="1">
    <source>
        <dbReference type="EMBL" id="CAF4401094.1"/>
    </source>
</evidence>
<dbReference type="AlphaFoldDB" id="A0A820P1C6"/>
<sequence>EPHLILNFIRLQTIILDNVRDKNFHKFFDYLIYLTTLDAITISFVERISSLDIIFSQIFRLSTLKYCKIEYRQLVIDFINYESSSIEYLIINGHLPFSALHNLLCCLPKLQHLSISYLDKFEDYEESNKLSSIQLKYLK</sequence>
<feature type="non-terminal residue" evidence="1">
    <location>
        <position position="1"/>
    </location>
</feature>
<name>A0A820P1C6_9BILA</name>